<dbReference type="KEGG" id="aol:S58_22110"/>
<reference evidence="6 7" key="1">
    <citation type="journal article" date="2013" name="Appl. Environ. Microbiol.">
        <title>Genome analysis suggests that the soil oligotrophic bacterium Agromonas oligotrophica (Bradyrhizobium oligotrophicum) is a nitrogen-fixing symbiont of Aeschynomene indica.</title>
        <authorList>
            <person name="Okubo T."/>
            <person name="Fukushima S."/>
            <person name="Itakura M."/>
            <person name="Oshima K."/>
            <person name="Longtonglang A."/>
            <person name="Teaumroong N."/>
            <person name="Mitsui H."/>
            <person name="Hattori M."/>
            <person name="Hattori R."/>
            <person name="Hattori T."/>
            <person name="Minamisawa K."/>
        </authorList>
    </citation>
    <scope>NUCLEOTIDE SEQUENCE [LARGE SCALE GENOMIC DNA]</scope>
    <source>
        <strain evidence="6 7">S58</strain>
    </source>
</reference>
<dbReference type="Gene3D" id="3.40.190.10">
    <property type="entry name" value="Periplasmic binding protein-like II"/>
    <property type="match status" value="2"/>
</dbReference>
<dbReference type="EMBL" id="AP012603">
    <property type="protein sequence ID" value="BAM88217.1"/>
    <property type="molecule type" value="Genomic_DNA"/>
</dbReference>
<dbReference type="Pfam" id="PF09084">
    <property type="entry name" value="NMT1"/>
    <property type="match status" value="1"/>
</dbReference>
<dbReference type="STRING" id="1245469.S58_22110"/>
<evidence type="ECO:0000256" key="3">
    <source>
        <dbReference type="ARBA" id="ARBA00022729"/>
    </source>
</evidence>
<keyword evidence="3 4" id="KW-0732">Signal</keyword>
<evidence type="ECO:0000313" key="6">
    <source>
        <dbReference type="EMBL" id="BAM88217.1"/>
    </source>
</evidence>
<dbReference type="Proteomes" id="UP000011841">
    <property type="component" value="Chromosome"/>
</dbReference>
<dbReference type="PANTHER" id="PTHR30024:SF47">
    <property type="entry name" value="TAURINE-BINDING PERIPLASMIC PROTEIN"/>
    <property type="match status" value="1"/>
</dbReference>
<evidence type="ECO:0000256" key="2">
    <source>
        <dbReference type="ARBA" id="ARBA00010742"/>
    </source>
</evidence>
<comment type="subcellular location">
    <subcellularLocation>
        <location evidence="1">Periplasm</location>
    </subcellularLocation>
</comment>
<sequence>MRHRLRSAVVGLVLTTLALASATARAEKIQIGCTATSDCASAMVAVDEGIFKKHGLDAEMVLIGINSNIPAAILSNSIQIGGPTSTVFLQAADGGLDLVAVSGASIMNKTSNDAIAAFVRNGITINGPQDFKGKKVGAPGIGAFLQVLFVKWLVEKGVDPKSVNFVEVTFPTMADTIKSGGVDAVLTAEPFVMRMTNANLGTVGARYAAELARTEPIIFYAASREWAEKNPETVKKFRAAIAEAAPIVNNDREKASAAIAKFTKQPLELVKLTTPNSAEPVLKPEQLAWWVDVMSAQKMLQSKLDLKKLILD</sequence>
<proteinExistence type="inferred from homology"/>
<evidence type="ECO:0000256" key="1">
    <source>
        <dbReference type="ARBA" id="ARBA00004418"/>
    </source>
</evidence>
<evidence type="ECO:0000256" key="4">
    <source>
        <dbReference type="SAM" id="SignalP"/>
    </source>
</evidence>
<dbReference type="eggNOG" id="COG0715">
    <property type="taxonomic scope" value="Bacteria"/>
</dbReference>
<accession>M4Z581</accession>
<organism evidence="6 7">
    <name type="scientific">Bradyrhizobium oligotrophicum S58</name>
    <dbReference type="NCBI Taxonomy" id="1245469"/>
    <lineage>
        <taxon>Bacteria</taxon>
        <taxon>Pseudomonadati</taxon>
        <taxon>Pseudomonadota</taxon>
        <taxon>Alphaproteobacteria</taxon>
        <taxon>Hyphomicrobiales</taxon>
        <taxon>Nitrobacteraceae</taxon>
        <taxon>Bradyrhizobium</taxon>
    </lineage>
</organism>
<dbReference type="SUPFAM" id="SSF53850">
    <property type="entry name" value="Periplasmic binding protein-like II"/>
    <property type="match status" value="1"/>
</dbReference>
<feature type="signal peptide" evidence="4">
    <location>
        <begin position="1"/>
        <end position="26"/>
    </location>
</feature>
<keyword evidence="7" id="KW-1185">Reference proteome</keyword>
<name>M4Z581_9BRAD</name>
<dbReference type="PATRIC" id="fig|1245469.3.peg.2266"/>
<dbReference type="HOGENOM" id="CLU_028871_5_1_5"/>
<feature type="domain" description="SsuA/THI5-like" evidence="5">
    <location>
        <begin position="39"/>
        <end position="251"/>
    </location>
</feature>
<dbReference type="AlphaFoldDB" id="M4Z581"/>
<feature type="chain" id="PRO_5004061598" evidence="4">
    <location>
        <begin position="27"/>
        <end position="312"/>
    </location>
</feature>
<dbReference type="PANTHER" id="PTHR30024">
    <property type="entry name" value="ALIPHATIC SULFONATES-BINDING PROTEIN-RELATED"/>
    <property type="match status" value="1"/>
</dbReference>
<dbReference type="GeneID" id="301816115"/>
<dbReference type="GO" id="GO:0042597">
    <property type="term" value="C:periplasmic space"/>
    <property type="evidence" value="ECO:0007669"/>
    <property type="project" value="UniProtKB-SubCell"/>
</dbReference>
<gene>
    <name evidence="6" type="ORF">S58_22110</name>
</gene>
<dbReference type="InterPro" id="IPR015168">
    <property type="entry name" value="SsuA/THI5"/>
</dbReference>
<evidence type="ECO:0000313" key="7">
    <source>
        <dbReference type="Proteomes" id="UP000011841"/>
    </source>
</evidence>
<dbReference type="RefSeq" id="WP_015665342.1">
    <property type="nucleotide sequence ID" value="NC_020453.1"/>
</dbReference>
<dbReference type="OrthoDB" id="7808807at2"/>
<evidence type="ECO:0000259" key="5">
    <source>
        <dbReference type="Pfam" id="PF09084"/>
    </source>
</evidence>
<comment type="similarity">
    <text evidence="2">Belongs to the bacterial solute-binding protein SsuA/TauA family.</text>
</comment>
<protein>
    <submittedName>
        <fullName evidence="6">ABC transporter substrate-binding protein</fullName>
    </submittedName>
</protein>